<evidence type="ECO:0000256" key="7">
    <source>
        <dbReference type="ARBA" id="ARBA00022803"/>
    </source>
</evidence>
<keyword evidence="5" id="KW-0808">Transferase</keyword>
<keyword evidence="10" id="KW-1185">Reference proteome</keyword>
<dbReference type="InterPro" id="IPR029489">
    <property type="entry name" value="OGT/SEC/SPY_C"/>
</dbReference>
<dbReference type="InterPro" id="IPR019734">
    <property type="entry name" value="TPR_rpt"/>
</dbReference>
<evidence type="ECO:0000256" key="5">
    <source>
        <dbReference type="ARBA" id="ARBA00022679"/>
    </source>
</evidence>
<keyword evidence="4" id="KW-0328">Glycosyltransferase</keyword>
<keyword evidence="6" id="KW-0677">Repeat</keyword>
<organism evidence="9 10">
    <name type="scientific">Ruficoccus amylovorans</name>
    <dbReference type="NCBI Taxonomy" id="1804625"/>
    <lineage>
        <taxon>Bacteria</taxon>
        <taxon>Pseudomonadati</taxon>
        <taxon>Verrucomicrobiota</taxon>
        <taxon>Opitutia</taxon>
        <taxon>Puniceicoccales</taxon>
        <taxon>Cerasicoccaceae</taxon>
        <taxon>Ruficoccus</taxon>
    </lineage>
</organism>
<dbReference type="EMBL" id="JACHVB010000020">
    <property type="protein sequence ID" value="MBC2594167.1"/>
    <property type="molecule type" value="Genomic_DNA"/>
</dbReference>
<proteinExistence type="inferred from homology"/>
<sequence length="536" mass="59538">MKAPATTVEQILLDAQATLKARDWDRLTRLARMLQRNRQWEAAEHCLQQVLAQVPGHHEAQLALADHFMIGGRADEARQLIEAALAARPGDPLLLMAFARACSSMGEIEDALAALDLAESKPGPWQARAGRLFALNLAYLPDVSAEDLRDCGTEWEKRYAPVASPRPVLPARRPGRWRIGYYSPDFCRHSVAHFLPGIFERHDRDAFEIHLYSDTPLRDEITARYRQLAEHWHELTDLPDAEAVATLRAGELDLLVDCSGFFGACRPQLFSQRPARVQAHFLGYNGTTGLRSLDYRFTDAICEPPGTEAASSEKLVRLEPGFHCYRPLTDAPEPGPLPSATNGYVTFGSFNNLPKVNDEVVALCVDVLQSLPDSRLLIKAISLTNPASRQLLVKRFEALGIDPGRIDALPPSPGQQEHLETYDRVDITLDTFPCNGTTTTLESLWMGVPVLTLPGQRHSARVSASLLSQVGLQACVVNDPTGFVETAKRLARDEQLRADWRNSLRQRIRNAPLGDPGQFVPRLEAAYRQIIRASES</sequence>
<dbReference type="RefSeq" id="WP_185675149.1">
    <property type="nucleotide sequence ID" value="NZ_JACHVB010000020.1"/>
</dbReference>
<keyword evidence="7" id="KW-0802">TPR repeat</keyword>
<gene>
    <name evidence="9" type="ORF">H5P28_07815</name>
</gene>
<dbReference type="Gene3D" id="1.25.40.10">
    <property type="entry name" value="Tetratricopeptide repeat domain"/>
    <property type="match status" value="1"/>
</dbReference>
<dbReference type="Proteomes" id="UP000546464">
    <property type="component" value="Unassembled WGS sequence"/>
</dbReference>
<dbReference type="Pfam" id="PF13844">
    <property type="entry name" value="Glyco_transf_41"/>
    <property type="match status" value="2"/>
</dbReference>
<comment type="similarity">
    <text evidence="2">Belongs to the glycosyltransferase 41 family. O-GlcNAc transferase subfamily.</text>
</comment>
<dbReference type="PANTHER" id="PTHR44835">
    <property type="entry name" value="UDP-N-ACETYLGLUCOSAMINE--PEPTIDE N-ACETYLGLUCOSAMINYLTRANSFERASE SPINDLY-RELATED"/>
    <property type="match status" value="1"/>
</dbReference>
<feature type="domain" description="O-GlcNAc transferase C-terminal" evidence="8">
    <location>
        <begin position="344"/>
        <end position="515"/>
    </location>
</feature>
<dbReference type="Gene3D" id="3.40.50.2000">
    <property type="entry name" value="Glycogen Phosphorylase B"/>
    <property type="match status" value="1"/>
</dbReference>
<dbReference type="SUPFAM" id="SSF48452">
    <property type="entry name" value="TPR-like"/>
    <property type="match status" value="1"/>
</dbReference>
<dbReference type="PANTHER" id="PTHR44835:SF1">
    <property type="entry name" value="PROTEIN O-GLCNAC TRANSFERASE"/>
    <property type="match status" value="1"/>
</dbReference>
<evidence type="ECO:0000256" key="3">
    <source>
        <dbReference type="ARBA" id="ARBA00011970"/>
    </source>
</evidence>
<accession>A0A842HF18</accession>
<dbReference type="SUPFAM" id="SSF53756">
    <property type="entry name" value="UDP-Glycosyltransferase/glycogen phosphorylase"/>
    <property type="match status" value="1"/>
</dbReference>
<evidence type="ECO:0000256" key="1">
    <source>
        <dbReference type="ARBA" id="ARBA00004922"/>
    </source>
</evidence>
<evidence type="ECO:0000313" key="10">
    <source>
        <dbReference type="Proteomes" id="UP000546464"/>
    </source>
</evidence>
<dbReference type="AlphaFoldDB" id="A0A842HF18"/>
<name>A0A842HF18_9BACT</name>
<feature type="domain" description="O-GlcNAc transferase C-terminal" evidence="8">
    <location>
        <begin position="174"/>
        <end position="321"/>
    </location>
</feature>
<dbReference type="Gene3D" id="3.40.50.11380">
    <property type="match status" value="1"/>
</dbReference>
<evidence type="ECO:0000256" key="4">
    <source>
        <dbReference type="ARBA" id="ARBA00022676"/>
    </source>
</evidence>
<dbReference type="SMART" id="SM00028">
    <property type="entry name" value="TPR"/>
    <property type="match status" value="2"/>
</dbReference>
<dbReference type="InterPro" id="IPR051939">
    <property type="entry name" value="Glycosyltr_41/O-GlcNAc_trsf"/>
</dbReference>
<evidence type="ECO:0000256" key="2">
    <source>
        <dbReference type="ARBA" id="ARBA00005386"/>
    </source>
</evidence>
<dbReference type="InterPro" id="IPR011990">
    <property type="entry name" value="TPR-like_helical_dom_sf"/>
</dbReference>
<reference evidence="9 10" key="1">
    <citation type="submission" date="2020-07" db="EMBL/GenBank/DDBJ databases">
        <authorList>
            <person name="Feng X."/>
        </authorList>
    </citation>
    <scope>NUCLEOTIDE SEQUENCE [LARGE SCALE GENOMIC DNA]</scope>
    <source>
        <strain evidence="9 10">JCM31066</strain>
    </source>
</reference>
<evidence type="ECO:0000256" key="6">
    <source>
        <dbReference type="ARBA" id="ARBA00022737"/>
    </source>
</evidence>
<comment type="caution">
    <text evidence="9">The sequence shown here is derived from an EMBL/GenBank/DDBJ whole genome shotgun (WGS) entry which is preliminary data.</text>
</comment>
<evidence type="ECO:0000259" key="8">
    <source>
        <dbReference type="Pfam" id="PF13844"/>
    </source>
</evidence>
<protein>
    <recommendedName>
        <fullName evidence="3">protein O-GlcNAc transferase</fullName>
        <ecNumber evidence="3">2.4.1.255</ecNumber>
    </recommendedName>
</protein>
<evidence type="ECO:0000313" key="9">
    <source>
        <dbReference type="EMBL" id="MBC2594167.1"/>
    </source>
</evidence>
<dbReference type="EC" id="2.4.1.255" evidence="3"/>
<comment type="pathway">
    <text evidence="1">Protein modification; protein glycosylation.</text>
</comment>
<dbReference type="Pfam" id="PF13432">
    <property type="entry name" value="TPR_16"/>
    <property type="match status" value="1"/>
</dbReference>
<dbReference type="GO" id="GO:0097363">
    <property type="term" value="F:protein O-acetylglucosaminyltransferase activity"/>
    <property type="evidence" value="ECO:0007669"/>
    <property type="project" value="UniProtKB-EC"/>
</dbReference>